<dbReference type="RefSeq" id="WP_342371909.1">
    <property type="nucleotide sequence ID" value="NZ_CP115965.1"/>
</dbReference>
<organism evidence="4 5">
    <name type="scientific">Propioniciclava soli</name>
    <dbReference type="NCBI Taxonomy" id="2775081"/>
    <lineage>
        <taxon>Bacteria</taxon>
        <taxon>Bacillati</taxon>
        <taxon>Actinomycetota</taxon>
        <taxon>Actinomycetes</taxon>
        <taxon>Propionibacteriales</taxon>
        <taxon>Propionibacteriaceae</taxon>
        <taxon>Propioniciclava</taxon>
    </lineage>
</organism>
<dbReference type="SUPFAM" id="SSF53697">
    <property type="entry name" value="SIS domain"/>
    <property type="match status" value="1"/>
</dbReference>
<evidence type="ECO:0000313" key="4">
    <source>
        <dbReference type="EMBL" id="WZW97543.1"/>
    </source>
</evidence>
<dbReference type="InterPro" id="IPR046348">
    <property type="entry name" value="SIS_dom_sf"/>
</dbReference>
<sequence>MPEFDDGRLDDADVLAAADGLLRPLAEAGARVRREASLAADALAGLTDESRPRAVIAIGPEARLLRALLEPVCPVPFLAWPSLGLPGWVGPLDLVVVLGGTGQHAGSAVAEALRRGSRLLVVAPEGSTLARQSASRAATLLPVSASSDPFPVALTALAALHAFGLGPAVSAEGVADAFDAVALDCGHGRDLAENPAKRLALELADAEPFIWGGSVLAARASRRIAEAVRTASGRVALAADAGELLPLLAATPPRDPFADPFADPADAGAPLRPTLVVVDDDLGDAETAEQRAALEQNAEAVDVRVSRVEQVSGEPLERYATVLATGLFAAAYLQIGLARDERR</sequence>
<keyword evidence="2" id="KW-0413">Isomerase</keyword>
<evidence type="ECO:0000256" key="2">
    <source>
        <dbReference type="ARBA" id="ARBA00023235"/>
    </source>
</evidence>
<dbReference type="Proteomes" id="UP001434337">
    <property type="component" value="Chromosome"/>
</dbReference>
<accession>A0ABZ3C4X5</accession>
<dbReference type="InterPro" id="IPR019490">
    <property type="entry name" value="Glu6P/Mann6P_isomerase_C"/>
</dbReference>
<reference evidence="4 5" key="1">
    <citation type="journal article" date="2023" name="Environ Microbiome">
        <title>A coral-associated actinobacterium mitigates coral bleaching under heat stress.</title>
        <authorList>
            <person name="Li J."/>
            <person name="Zou Y."/>
            <person name="Li Q."/>
            <person name="Zhang J."/>
            <person name="Bourne D.G."/>
            <person name="Lyu Y."/>
            <person name="Liu C."/>
            <person name="Zhang S."/>
        </authorList>
    </citation>
    <scope>NUCLEOTIDE SEQUENCE [LARGE SCALE GENOMIC DNA]</scope>
    <source>
        <strain evidence="4 5">SCSIO 13291</strain>
    </source>
</reference>
<protein>
    <submittedName>
        <fullName evidence="4">SIS domain-containing protein</fullName>
    </submittedName>
</protein>
<feature type="domain" description="Bifunctional glucose-6-phosphate/mannose-6-phosphate isomerase C-terminal" evidence="3">
    <location>
        <begin position="193"/>
        <end position="333"/>
    </location>
</feature>
<dbReference type="Pfam" id="PF10432">
    <property type="entry name" value="bact-PGI_C"/>
    <property type="match status" value="1"/>
</dbReference>
<dbReference type="EMBL" id="CP115965">
    <property type="protein sequence ID" value="WZW97543.1"/>
    <property type="molecule type" value="Genomic_DNA"/>
</dbReference>
<proteinExistence type="inferred from homology"/>
<evidence type="ECO:0000259" key="3">
    <source>
        <dbReference type="Pfam" id="PF10432"/>
    </source>
</evidence>
<comment type="similarity">
    <text evidence="1">Belongs to the PGI/PMI family.</text>
</comment>
<evidence type="ECO:0000313" key="5">
    <source>
        <dbReference type="Proteomes" id="UP001434337"/>
    </source>
</evidence>
<name>A0ABZ3C4X5_9ACTN</name>
<evidence type="ECO:0000256" key="1">
    <source>
        <dbReference type="ARBA" id="ARBA00010523"/>
    </source>
</evidence>
<keyword evidence="5" id="KW-1185">Reference proteome</keyword>
<gene>
    <name evidence="4" type="ORF">PCC79_11595</name>
</gene>